<sequence length="160" mass="18184">MPAISVSPSLQKYSKQQKLNTYEVNTKDLHRKISGSSVDAIAHCSAGQSSGLSFDFGPVLQNQQPFSQKTVECSQDHLWKVNYSIFNLLPWAMMSETQHGGRTSSCVGNLSEPPWRPPKWLWQSCRGGGNKKGDTWLSFLNQLTMGTHLYWNFRVRKYQN</sequence>
<organism evidence="1">
    <name type="scientific">Homo sapiens</name>
    <name type="common">Human</name>
    <dbReference type="NCBI Taxonomy" id="9606"/>
    <lineage>
        <taxon>Eukaryota</taxon>
        <taxon>Metazoa</taxon>
        <taxon>Chordata</taxon>
        <taxon>Craniata</taxon>
        <taxon>Vertebrata</taxon>
        <taxon>Euteleostomi</taxon>
        <taxon>Mammalia</taxon>
        <taxon>Eutheria</taxon>
        <taxon>Euarchontoglires</taxon>
        <taxon>Primates</taxon>
        <taxon>Haplorrhini</taxon>
        <taxon>Catarrhini</taxon>
        <taxon>Hominidae</taxon>
        <taxon>Homo</taxon>
    </lineage>
</organism>
<reference evidence="1" key="1">
    <citation type="submission" date="2003-07" db="EMBL/GenBank/DDBJ databases">
        <title>NEDO human cDNA sequencing project.</title>
        <authorList>
            <person name="Ota T."/>
            <person name="Nakagawa S."/>
            <person name="Senoh A."/>
            <person name="Mizuguchi H."/>
            <person name="Inagaki H."/>
            <person name="Sugiyama T."/>
            <person name="Irie R."/>
            <person name="Otsuki T."/>
            <person name="Sato H."/>
            <person name="Wakamatsu A."/>
            <person name="Ishii S."/>
            <person name="Yamamoto J."/>
            <person name="Isono Y."/>
            <person name="Kawai-Hio Y."/>
            <person name="Saito K."/>
            <person name="Nishikawa T."/>
            <person name="Kimura K."/>
            <person name="Yamashita H."/>
            <person name="Matsuo K."/>
            <person name="Nakamura Y."/>
            <person name="Sekine M."/>
            <person name="Kikuchi H."/>
            <person name="Kanda K."/>
            <person name="Wagatsuma M."/>
            <person name="Murakawa K."/>
            <person name="Kanehori K."/>
            <person name="Takahashi-Fujii A."/>
            <person name="Oshima A."/>
            <person name="Sugiyama A."/>
            <person name="Kawakami B."/>
            <person name="Suzuki Y."/>
            <person name="Sugano S."/>
            <person name="Nagahari K."/>
            <person name="Masuho Y."/>
            <person name="Nagai K."/>
            <person name="Isogai T."/>
        </authorList>
    </citation>
    <scope>NUCLEOTIDE SEQUENCE</scope>
    <source>
        <tissue evidence="1">Spleen</tissue>
    </source>
</reference>
<accession>Q6ZVV5</accession>
<protein>
    <submittedName>
        <fullName evidence="1">cDNA FLJ42034 fis, clone SPLEN2038055</fullName>
    </submittedName>
</protein>
<proteinExistence type="evidence at transcript level"/>
<name>Q6ZVV5_HUMAN</name>
<dbReference type="EMBL" id="AK124028">
    <property type="protein sequence ID" value="BAC85755.1"/>
    <property type="molecule type" value="mRNA"/>
</dbReference>
<evidence type="ECO:0000313" key="1">
    <source>
        <dbReference type="EMBL" id="BAC85755.1"/>
    </source>
</evidence>
<dbReference type="AlphaFoldDB" id="Q6ZVV5"/>